<comment type="caution">
    <text evidence="1">The sequence shown here is derived from an EMBL/GenBank/DDBJ whole genome shotgun (WGS) entry which is preliminary data.</text>
</comment>
<dbReference type="EMBL" id="JAEPBG010000006">
    <property type="protein sequence ID" value="MBK4736066.1"/>
    <property type="molecule type" value="Genomic_DNA"/>
</dbReference>
<sequence>MTFSATEAREHIASSADCMTDSLANLKRVTRKFPDTTPQFAGVVQDILRVREQLKQLEAKFKPDNITVAETNTNSPTYDLGATCQ</sequence>
<evidence type="ECO:0000313" key="1">
    <source>
        <dbReference type="EMBL" id="MBK4736066.1"/>
    </source>
</evidence>
<reference evidence="1" key="1">
    <citation type="submission" date="2021-01" db="EMBL/GenBank/DDBJ databases">
        <title>Genome sequence of strain Noviherbaspirillum sp. DKR-6.</title>
        <authorList>
            <person name="Chaudhary D.K."/>
        </authorList>
    </citation>
    <scope>NUCLEOTIDE SEQUENCE</scope>
    <source>
        <strain evidence="1">DKR-6</strain>
    </source>
</reference>
<protein>
    <submittedName>
        <fullName evidence="1">Uncharacterized protein</fullName>
    </submittedName>
</protein>
<gene>
    <name evidence="1" type="ORF">JJB74_15700</name>
</gene>
<keyword evidence="2" id="KW-1185">Reference proteome</keyword>
<proteinExistence type="predicted"/>
<dbReference type="RefSeq" id="WP_200593127.1">
    <property type="nucleotide sequence ID" value="NZ_JAEPBG010000006.1"/>
</dbReference>
<dbReference type="Proteomes" id="UP000622890">
    <property type="component" value="Unassembled WGS sequence"/>
</dbReference>
<dbReference type="AlphaFoldDB" id="A0A934SSQ1"/>
<accession>A0A934SSQ1</accession>
<name>A0A934SSQ1_9BURK</name>
<evidence type="ECO:0000313" key="2">
    <source>
        <dbReference type="Proteomes" id="UP000622890"/>
    </source>
</evidence>
<organism evidence="1 2">
    <name type="scientific">Noviherbaspirillum pedocola</name>
    <dbReference type="NCBI Taxonomy" id="2801341"/>
    <lineage>
        <taxon>Bacteria</taxon>
        <taxon>Pseudomonadati</taxon>
        <taxon>Pseudomonadota</taxon>
        <taxon>Betaproteobacteria</taxon>
        <taxon>Burkholderiales</taxon>
        <taxon>Oxalobacteraceae</taxon>
        <taxon>Noviherbaspirillum</taxon>
    </lineage>
</organism>